<feature type="region of interest" description="Disordered" evidence="1">
    <location>
        <begin position="279"/>
        <end position="386"/>
    </location>
</feature>
<feature type="compositionally biased region" description="Low complexity" evidence="1">
    <location>
        <begin position="370"/>
        <end position="384"/>
    </location>
</feature>
<feature type="compositionally biased region" description="Basic and acidic residues" evidence="1">
    <location>
        <begin position="154"/>
        <end position="169"/>
    </location>
</feature>
<feature type="region of interest" description="Disordered" evidence="1">
    <location>
        <begin position="591"/>
        <end position="637"/>
    </location>
</feature>
<feature type="compositionally biased region" description="Polar residues" evidence="1">
    <location>
        <begin position="281"/>
        <end position="294"/>
    </location>
</feature>
<accession>A0A9P7ZWQ2</accession>
<feature type="region of interest" description="Disordered" evidence="1">
    <location>
        <begin position="420"/>
        <end position="498"/>
    </location>
</feature>
<evidence type="ECO:0000256" key="1">
    <source>
        <dbReference type="SAM" id="MobiDB-lite"/>
    </source>
</evidence>
<proteinExistence type="predicted"/>
<feature type="compositionally biased region" description="Basic and acidic residues" evidence="1">
    <location>
        <begin position="298"/>
        <end position="309"/>
    </location>
</feature>
<dbReference type="EMBL" id="JAIFTL010000391">
    <property type="protein sequence ID" value="KAG9319712.1"/>
    <property type="molecule type" value="Genomic_DNA"/>
</dbReference>
<sequence>MKSVFKSLFKRRSKRHNDSEPQCDPRTQYNVSLDPCCAQDHSSQREDSQHMSKNDHILTANAGTSSSTWRSTAYSLKGISSRHHSSRSSVIVHEDRQEPYDPRPICDIIQVQQQLNNAATTLLPPNDAMYANDKSGPNRSVNDDIIDECSQPHYEEGQHHHRHGNENESRMPLGGSPGSNGLHRQYFHPLPPPDHSSDNGAGVWPNQRSVLIGNASDNGDIKGKGKKRYTAPSESVERSTLGSRVQSRIFGNGNPYVVFHSMAQTTPNSTTPVITLGLESRSGSGSTRYESQPIPSDGVRHQGDDRIARIEMIMPSEPGLSKSQASGSEDDVDEMSSGTTASSANVRLRESSSLQHDNPVLSMHSDQSMSISAAENSQQSSASIDFRPGVRKTLSLEWCPAHKTLTTPVPPLRFGAKRSTALVNDSSSRPQRLANVTRSMPASEHSSQRVKGPRPIPNFEQLQNHKRRSRVLGDAGSTNMSSEGSSPISQSETTEQDDSNLVLITRTSTVPQPNHLQHLNVPKGQVQASEQQPCSTYDRPSSVVVEMSSHNAGSAEQLMQDVLQFVTDTSPQKTHVPYPPAPIPIPVPKACPARHPSTESSNRAHGTFGASTLPEAPSSPITPTGPSTKRLSNTTSRGTARRIIYSADLEQGLPEGRIARVSNFEIVPSNRVSISSRTNSSATASRHYTQPSQFAEGVDIQDFSTATIVVQSNKRGFGRVRSSEAAQRPSNNVRTAAINAERQVMSSLPEPVDLHDLSDSDEEVDAARYKAEVLKCAAVEAANAANVAAAKASAAAAEVVEARATRRRLRNERALKIPVQACGTSCDDPEPSKDSVGN</sequence>
<feature type="compositionally biased region" description="Basic and acidic residues" evidence="1">
    <location>
        <begin position="42"/>
        <end position="52"/>
    </location>
</feature>
<evidence type="ECO:0000313" key="2">
    <source>
        <dbReference type="EMBL" id="KAG9319712.1"/>
    </source>
</evidence>
<feature type="region of interest" description="Disordered" evidence="1">
    <location>
        <begin position="212"/>
        <end position="239"/>
    </location>
</feature>
<organism evidence="2 3">
    <name type="scientific">Mortierella alpina</name>
    <name type="common">Oleaginous fungus</name>
    <name type="synonym">Mortierella renispora</name>
    <dbReference type="NCBI Taxonomy" id="64518"/>
    <lineage>
        <taxon>Eukaryota</taxon>
        <taxon>Fungi</taxon>
        <taxon>Fungi incertae sedis</taxon>
        <taxon>Mucoromycota</taxon>
        <taxon>Mortierellomycotina</taxon>
        <taxon>Mortierellomycetes</taxon>
        <taxon>Mortierellales</taxon>
        <taxon>Mortierellaceae</taxon>
        <taxon>Mortierella</taxon>
    </lineage>
</organism>
<feature type="compositionally biased region" description="Low complexity" evidence="1">
    <location>
        <begin position="481"/>
        <end position="491"/>
    </location>
</feature>
<dbReference type="AlphaFoldDB" id="A0A9P7ZWQ2"/>
<feature type="compositionally biased region" description="Polar residues" evidence="1">
    <location>
        <begin position="336"/>
        <end position="356"/>
    </location>
</feature>
<gene>
    <name evidence="2" type="ORF">KVV02_002737</name>
</gene>
<feature type="region of interest" description="Disordered" evidence="1">
    <location>
        <begin position="1"/>
        <end position="52"/>
    </location>
</feature>
<comment type="caution">
    <text evidence="2">The sequence shown here is derived from an EMBL/GenBank/DDBJ whole genome shotgun (WGS) entry which is preliminary data.</text>
</comment>
<protein>
    <submittedName>
        <fullName evidence="2">Uncharacterized protein</fullName>
    </submittedName>
</protein>
<feature type="region of interest" description="Disordered" evidence="1">
    <location>
        <begin position="154"/>
        <end position="184"/>
    </location>
</feature>
<feature type="compositionally biased region" description="Low complexity" evidence="1">
    <location>
        <begin position="618"/>
        <end position="628"/>
    </location>
</feature>
<name>A0A9P7ZWQ2_MORAP</name>
<feature type="compositionally biased region" description="Polar residues" evidence="1">
    <location>
        <begin position="421"/>
        <end position="440"/>
    </location>
</feature>
<evidence type="ECO:0000313" key="3">
    <source>
        <dbReference type="Proteomes" id="UP000717515"/>
    </source>
</evidence>
<dbReference type="Proteomes" id="UP000717515">
    <property type="component" value="Unassembled WGS sequence"/>
</dbReference>
<reference evidence="2" key="1">
    <citation type="submission" date="2021-07" db="EMBL/GenBank/DDBJ databases">
        <title>Draft genome of Mortierella alpina, strain LL118, isolated from an aspen leaf litter sample.</title>
        <authorList>
            <person name="Yang S."/>
            <person name="Vinatzer B.A."/>
        </authorList>
    </citation>
    <scope>NUCLEOTIDE SEQUENCE</scope>
    <source>
        <strain evidence="2">LL118</strain>
    </source>
</reference>